<comment type="caution">
    <text evidence="2">The sequence shown here is derived from an EMBL/GenBank/DDBJ whole genome shotgun (WGS) entry which is preliminary data.</text>
</comment>
<dbReference type="Proteomes" id="UP001501442">
    <property type="component" value="Unassembled WGS sequence"/>
</dbReference>
<dbReference type="InterPro" id="IPR036291">
    <property type="entry name" value="NAD(P)-bd_dom_sf"/>
</dbReference>
<feature type="domain" description="NAD-dependent epimerase/dehydratase" evidence="1">
    <location>
        <begin position="3"/>
        <end position="73"/>
    </location>
</feature>
<dbReference type="SUPFAM" id="SSF51735">
    <property type="entry name" value="NAD(P)-binding Rossmann-fold domains"/>
    <property type="match status" value="1"/>
</dbReference>
<proteinExistence type="predicted"/>
<dbReference type="RefSeq" id="WP_345436102.1">
    <property type="nucleotide sequence ID" value="NZ_BAABHK010000011.1"/>
</dbReference>
<organism evidence="2 3">
    <name type="scientific">Actinoallomurus vinaceus</name>
    <dbReference type="NCBI Taxonomy" id="1080074"/>
    <lineage>
        <taxon>Bacteria</taxon>
        <taxon>Bacillati</taxon>
        <taxon>Actinomycetota</taxon>
        <taxon>Actinomycetes</taxon>
        <taxon>Streptosporangiales</taxon>
        <taxon>Thermomonosporaceae</taxon>
        <taxon>Actinoallomurus</taxon>
    </lineage>
</organism>
<gene>
    <name evidence="2" type="ORF">GCM10023196_069420</name>
</gene>
<dbReference type="InterPro" id="IPR051783">
    <property type="entry name" value="NAD(P)-dependent_oxidoreduct"/>
</dbReference>
<dbReference type="Pfam" id="PF01370">
    <property type="entry name" value="Epimerase"/>
    <property type="match status" value="1"/>
</dbReference>
<accession>A0ABP8UJC9</accession>
<evidence type="ECO:0000313" key="3">
    <source>
        <dbReference type="Proteomes" id="UP001501442"/>
    </source>
</evidence>
<sequence length="294" mass="30525">MRVFVTGASGHIGSAVVPELLQAGHQVVGLARSDASAAAVEAMGAQVRRGDLGDLNGLREAAADADGVVHLAFDHDAVFAGDFAGAAAADHTVVQTLGDALAGTGKTLMGIGLKPTGIEAVDAVINANPRAATARAVAGLSDRGVRSVLVAIPPVVHSTRDRHGFIPTLIKIARDTGVSGYVGDGANRWPAAHTLDVARLYRLALEKAPAGAQLYAAAEQGIAVREIAETIGRHLDIPTVSIPAEQAADHFKNFPFVTLDLTMPNAETRKLLDWEPVHPGLIADLEQGHYFTTG</sequence>
<reference evidence="3" key="1">
    <citation type="journal article" date="2019" name="Int. J. Syst. Evol. Microbiol.">
        <title>The Global Catalogue of Microorganisms (GCM) 10K type strain sequencing project: providing services to taxonomists for standard genome sequencing and annotation.</title>
        <authorList>
            <consortium name="The Broad Institute Genomics Platform"/>
            <consortium name="The Broad Institute Genome Sequencing Center for Infectious Disease"/>
            <person name="Wu L."/>
            <person name="Ma J."/>
        </authorList>
    </citation>
    <scope>NUCLEOTIDE SEQUENCE [LARGE SCALE GENOMIC DNA]</scope>
    <source>
        <strain evidence="3">JCM 17939</strain>
    </source>
</reference>
<dbReference type="PANTHER" id="PTHR48079">
    <property type="entry name" value="PROTEIN YEEZ"/>
    <property type="match status" value="1"/>
</dbReference>
<dbReference type="Gene3D" id="3.40.50.720">
    <property type="entry name" value="NAD(P)-binding Rossmann-like Domain"/>
    <property type="match status" value="2"/>
</dbReference>
<keyword evidence="3" id="KW-1185">Reference proteome</keyword>
<evidence type="ECO:0000313" key="2">
    <source>
        <dbReference type="EMBL" id="GAA4633121.1"/>
    </source>
</evidence>
<name>A0ABP8UJC9_9ACTN</name>
<dbReference type="CDD" id="cd05262">
    <property type="entry name" value="SDR_a7"/>
    <property type="match status" value="1"/>
</dbReference>
<evidence type="ECO:0000259" key="1">
    <source>
        <dbReference type="Pfam" id="PF01370"/>
    </source>
</evidence>
<dbReference type="InterPro" id="IPR001509">
    <property type="entry name" value="Epimerase_deHydtase"/>
</dbReference>
<protein>
    <submittedName>
        <fullName evidence="2">SDR family oxidoreductase</fullName>
    </submittedName>
</protein>
<dbReference type="PANTHER" id="PTHR48079:SF6">
    <property type="entry name" value="NAD(P)-BINDING DOMAIN-CONTAINING PROTEIN-RELATED"/>
    <property type="match status" value="1"/>
</dbReference>
<dbReference type="EMBL" id="BAABHK010000011">
    <property type="protein sequence ID" value="GAA4633121.1"/>
    <property type="molecule type" value="Genomic_DNA"/>
</dbReference>